<dbReference type="Proteomes" id="UP000253383">
    <property type="component" value="Unassembled WGS sequence"/>
</dbReference>
<protein>
    <submittedName>
        <fullName evidence="4">DNA-binding response regulator</fullName>
    </submittedName>
</protein>
<keyword evidence="4" id="KW-0238">DNA-binding</keyword>
<dbReference type="SMART" id="SM00448">
    <property type="entry name" value="REC"/>
    <property type="match status" value="1"/>
</dbReference>
<keyword evidence="5" id="KW-1185">Reference proteome</keyword>
<dbReference type="GO" id="GO:0003677">
    <property type="term" value="F:DNA binding"/>
    <property type="evidence" value="ECO:0007669"/>
    <property type="project" value="UniProtKB-KW"/>
</dbReference>
<feature type="domain" description="Response regulatory" evidence="2">
    <location>
        <begin position="2"/>
        <end position="113"/>
    </location>
</feature>
<feature type="domain" description="HTH LytTR-type" evidence="3">
    <location>
        <begin position="128"/>
        <end position="226"/>
    </location>
</feature>
<dbReference type="Gene3D" id="2.40.50.1020">
    <property type="entry name" value="LytTr DNA-binding domain"/>
    <property type="match status" value="1"/>
</dbReference>
<evidence type="ECO:0000259" key="2">
    <source>
        <dbReference type="PROSITE" id="PS50110"/>
    </source>
</evidence>
<sequence>MNCLLIEDEPLAMLRLKAYVQRVPFLMLSHAVDNGMEAIPILQREPIDLVFLDIEMDGFSGLQLLEALPKRPAVILTTAFDHYALKAFDLQVVDYLLKPYPFDRFLQAVTRAQAGLKTAPIENHPPFLFVKTEYRLQKVAFDDILYIEGMRDYRRIHLRTEKIMTLETFGDLERHLPRHRFCRVHKSWLVALDKIESIERDRITIQQALIPVSDTYRERFYQAIGRAAG</sequence>
<dbReference type="PANTHER" id="PTHR37299:SF1">
    <property type="entry name" value="STAGE 0 SPORULATION PROTEIN A HOMOLOG"/>
    <property type="match status" value="1"/>
</dbReference>
<dbReference type="OrthoDB" id="1646880at2"/>
<dbReference type="SUPFAM" id="SSF52172">
    <property type="entry name" value="CheY-like"/>
    <property type="match status" value="1"/>
</dbReference>
<evidence type="ECO:0000256" key="1">
    <source>
        <dbReference type="PROSITE-ProRule" id="PRU00169"/>
    </source>
</evidence>
<organism evidence="4 5">
    <name type="scientific">Larkinella punicea</name>
    <dbReference type="NCBI Taxonomy" id="2315727"/>
    <lineage>
        <taxon>Bacteria</taxon>
        <taxon>Pseudomonadati</taxon>
        <taxon>Bacteroidota</taxon>
        <taxon>Cytophagia</taxon>
        <taxon>Cytophagales</taxon>
        <taxon>Spirosomataceae</taxon>
        <taxon>Larkinella</taxon>
    </lineage>
</organism>
<comment type="caution">
    <text evidence="4">The sequence shown here is derived from an EMBL/GenBank/DDBJ whole genome shotgun (WGS) entry which is preliminary data.</text>
</comment>
<evidence type="ECO:0000259" key="3">
    <source>
        <dbReference type="PROSITE" id="PS50930"/>
    </source>
</evidence>
<dbReference type="GO" id="GO:0000156">
    <property type="term" value="F:phosphorelay response regulator activity"/>
    <property type="evidence" value="ECO:0007669"/>
    <property type="project" value="InterPro"/>
</dbReference>
<dbReference type="Pfam" id="PF00072">
    <property type="entry name" value="Response_reg"/>
    <property type="match status" value="1"/>
</dbReference>
<dbReference type="SMART" id="SM00850">
    <property type="entry name" value="LytTR"/>
    <property type="match status" value="1"/>
</dbReference>
<dbReference type="PROSITE" id="PS50930">
    <property type="entry name" value="HTH_LYTTR"/>
    <property type="match status" value="1"/>
</dbReference>
<dbReference type="InterPro" id="IPR007492">
    <property type="entry name" value="LytTR_DNA-bd_dom"/>
</dbReference>
<dbReference type="RefSeq" id="WP_114407289.1">
    <property type="nucleotide sequence ID" value="NZ_QOWE01000014.1"/>
</dbReference>
<dbReference type="InterPro" id="IPR011006">
    <property type="entry name" value="CheY-like_superfamily"/>
</dbReference>
<proteinExistence type="predicted"/>
<dbReference type="Pfam" id="PF04397">
    <property type="entry name" value="LytTR"/>
    <property type="match status" value="1"/>
</dbReference>
<name>A0A368JKI2_9BACT</name>
<gene>
    <name evidence="4" type="ORF">DUE52_17285</name>
</gene>
<dbReference type="AlphaFoldDB" id="A0A368JKI2"/>
<dbReference type="EMBL" id="QOWE01000014">
    <property type="protein sequence ID" value="RCR68158.1"/>
    <property type="molecule type" value="Genomic_DNA"/>
</dbReference>
<dbReference type="InterPro" id="IPR001789">
    <property type="entry name" value="Sig_transdc_resp-reg_receiver"/>
</dbReference>
<accession>A0A368JKI2</accession>
<evidence type="ECO:0000313" key="5">
    <source>
        <dbReference type="Proteomes" id="UP000253383"/>
    </source>
</evidence>
<keyword evidence="1" id="KW-0597">Phosphoprotein</keyword>
<dbReference type="Gene3D" id="3.40.50.2300">
    <property type="match status" value="1"/>
</dbReference>
<evidence type="ECO:0000313" key="4">
    <source>
        <dbReference type="EMBL" id="RCR68158.1"/>
    </source>
</evidence>
<dbReference type="InterPro" id="IPR046947">
    <property type="entry name" value="LytR-like"/>
</dbReference>
<feature type="modified residue" description="4-aspartylphosphate" evidence="1">
    <location>
        <position position="53"/>
    </location>
</feature>
<dbReference type="PROSITE" id="PS50110">
    <property type="entry name" value="RESPONSE_REGULATORY"/>
    <property type="match status" value="1"/>
</dbReference>
<dbReference type="PANTHER" id="PTHR37299">
    <property type="entry name" value="TRANSCRIPTIONAL REGULATOR-RELATED"/>
    <property type="match status" value="1"/>
</dbReference>
<reference evidence="4 5" key="1">
    <citation type="submission" date="2018-07" db="EMBL/GenBank/DDBJ databases">
        <title>Genome analysis of Larkinella rosea.</title>
        <authorList>
            <person name="Zhou Z."/>
            <person name="Wang G."/>
        </authorList>
    </citation>
    <scope>NUCLEOTIDE SEQUENCE [LARGE SCALE GENOMIC DNA]</scope>
    <source>
        <strain evidence="5">zzj9</strain>
    </source>
</reference>